<gene>
    <name evidence="2" type="ORF">CRD36_07045</name>
</gene>
<organism evidence="2 3">
    <name type="scientific">Paremcibacter congregatus</name>
    <dbReference type="NCBI Taxonomy" id="2043170"/>
    <lineage>
        <taxon>Bacteria</taxon>
        <taxon>Pseudomonadati</taxon>
        <taxon>Pseudomonadota</taxon>
        <taxon>Alphaproteobacteria</taxon>
        <taxon>Emcibacterales</taxon>
        <taxon>Emcibacteraceae</taxon>
        <taxon>Paremcibacter</taxon>
    </lineage>
</organism>
<dbReference type="Proteomes" id="UP000229730">
    <property type="component" value="Unassembled WGS sequence"/>
</dbReference>
<dbReference type="Pfam" id="PF18602">
    <property type="entry name" value="Rap1a"/>
    <property type="match status" value="1"/>
</dbReference>
<proteinExistence type="predicted"/>
<dbReference type="AlphaFoldDB" id="A0A2G4YS93"/>
<evidence type="ECO:0000313" key="2">
    <source>
        <dbReference type="EMBL" id="PHZ85163.1"/>
    </source>
</evidence>
<reference evidence="2 3" key="1">
    <citation type="submission" date="2017-10" db="EMBL/GenBank/DDBJ databases">
        <title>Frigbacter circumglobatus gen. nov. sp. nov., isolated from sediment cultured in situ.</title>
        <authorList>
            <person name="Zhao Z."/>
        </authorList>
    </citation>
    <scope>NUCLEOTIDE SEQUENCE [LARGE SCALE GENOMIC DNA]</scope>
    <source>
        <strain evidence="2 3">ZYL</strain>
    </source>
</reference>
<dbReference type="EMBL" id="PDEM01000016">
    <property type="protein sequence ID" value="PHZ85163.1"/>
    <property type="molecule type" value="Genomic_DNA"/>
</dbReference>
<accession>A0A2G4YS93</accession>
<keyword evidence="3" id="KW-1185">Reference proteome</keyword>
<evidence type="ECO:0000259" key="1">
    <source>
        <dbReference type="Pfam" id="PF18602"/>
    </source>
</evidence>
<sequence length="132" mass="14980">MDWLDELDLRSQCASYLKAPEGRAGVLCESFIQGYLSGIHALRREVDSKIDKKRSPTGESFSDRAIRTRVGSRLKYIDPALHRGFCIANDISPDVVVRKVVRYLDEHEGDTPLPDNKILFNALLENFPCNEE</sequence>
<name>A0A2G4YS93_9PROT</name>
<dbReference type="InParanoid" id="A0A2G4YS93"/>
<dbReference type="InterPro" id="IPR041238">
    <property type="entry name" value="Rap1a"/>
</dbReference>
<evidence type="ECO:0000313" key="3">
    <source>
        <dbReference type="Proteomes" id="UP000229730"/>
    </source>
</evidence>
<feature type="domain" description="Rap1a immunity protein" evidence="1">
    <location>
        <begin position="8"/>
        <end position="129"/>
    </location>
</feature>
<protein>
    <recommendedName>
        <fullName evidence="1">Rap1a immunity protein domain-containing protein</fullName>
    </recommendedName>
</protein>
<comment type="caution">
    <text evidence="2">The sequence shown here is derived from an EMBL/GenBank/DDBJ whole genome shotgun (WGS) entry which is preliminary data.</text>
</comment>